<dbReference type="PROSITE" id="PS00622">
    <property type="entry name" value="HTH_LUXR_1"/>
    <property type="match status" value="1"/>
</dbReference>
<feature type="domain" description="PAC" evidence="5">
    <location>
        <begin position="131"/>
        <end position="184"/>
    </location>
</feature>
<dbReference type="InterPro" id="IPR036388">
    <property type="entry name" value="WH-like_DNA-bd_sf"/>
</dbReference>
<feature type="domain" description="HTH luxR-type" evidence="4">
    <location>
        <begin position="202"/>
        <end position="267"/>
    </location>
</feature>
<keyword evidence="1" id="KW-0805">Transcription regulation</keyword>
<dbReference type="InterPro" id="IPR000792">
    <property type="entry name" value="Tscrpt_reg_LuxR_C"/>
</dbReference>
<dbReference type="InterPro" id="IPR016032">
    <property type="entry name" value="Sig_transdc_resp-reg_C-effctor"/>
</dbReference>
<dbReference type="EMBL" id="CADCTQ010000478">
    <property type="protein sequence ID" value="CAA9305062.1"/>
    <property type="molecule type" value="Genomic_DNA"/>
</dbReference>
<evidence type="ECO:0000313" key="6">
    <source>
        <dbReference type="EMBL" id="CAA9305062.1"/>
    </source>
</evidence>
<dbReference type="AlphaFoldDB" id="A0A6J4KHM8"/>
<gene>
    <name evidence="6" type="ORF">AVDCRST_MAG56-5773</name>
</gene>
<dbReference type="Gene3D" id="1.10.10.10">
    <property type="entry name" value="Winged helix-like DNA-binding domain superfamily/Winged helix DNA-binding domain"/>
    <property type="match status" value="1"/>
</dbReference>
<name>A0A6J4KHM8_9SPHI</name>
<dbReference type="GO" id="GO:0003677">
    <property type="term" value="F:DNA binding"/>
    <property type="evidence" value="ECO:0007669"/>
    <property type="project" value="UniProtKB-KW"/>
</dbReference>
<keyword evidence="3" id="KW-0804">Transcription</keyword>
<dbReference type="PANTHER" id="PTHR44688:SF16">
    <property type="entry name" value="DNA-BINDING TRANSCRIPTIONAL ACTIVATOR DEVR_DOSR"/>
    <property type="match status" value="1"/>
</dbReference>
<evidence type="ECO:0000256" key="1">
    <source>
        <dbReference type="ARBA" id="ARBA00023015"/>
    </source>
</evidence>
<evidence type="ECO:0000259" key="5">
    <source>
        <dbReference type="PROSITE" id="PS50113"/>
    </source>
</evidence>
<dbReference type="InterPro" id="IPR001610">
    <property type="entry name" value="PAC"/>
</dbReference>
<evidence type="ECO:0000256" key="3">
    <source>
        <dbReference type="ARBA" id="ARBA00023163"/>
    </source>
</evidence>
<dbReference type="Pfam" id="PF08447">
    <property type="entry name" value="PAS_3"/>
    <property type="match status" value="1"/>
</dbReference>
<organism evidence="6">
    <name type="scientific">uncultured Cytophagales bacterium</name>
    <dbReference type="NCBI Taxonomy" id="158755"/>
    <lineage>
        <taxon>Bacteria</taxon>
        <taxon>Pseudomonadati</taxon>
        <taxon>Bacteroidota</taxon>
        <taxon>Sphingobacteriia</taxon>
        <taxon>Sphingobacteriales</taxon>
        <taxon>environmental samples</taxon>
    </lineage>
</organism>
<protein>
    <recommendedName>
        <fullName evidence="7">HTH luxR-type domain-containing protein</fullName>
    </recommendedName>
</protein>
<dbReference type="InterPro" id="IPR013655">
    <property type="entry name" value="PAS_fold_3"/>
</dbReference>
<reference evidence="6" key="1">
    <citation type="submission" date="2020-02" db="EMBL/GenBank/DDBJ databases">
        <authorList>
            <person name="Meier V. D."/>
        </authorList>
    </citation>
    <scope>NUCLEOTIDE SEQUENCE</scope>
    <source>
        <strain evidence="6">AVDCRST_MAG56</strain>
    </source>
</reference>
<dbReference type="InterPro" id="IPR000700">
    <property type="entry name" value="PAS-assoc_C"/>
</dbReference>
<dbReference type="PANTHER" id="PTHR44688">
    <property type="entry name" value="DNA-BINDING TRANSCRIPTIONAL ACTIVATOR DEVR_DOSR"/>
    <property type="match status" value="1"/>
</dbReference>
<dbReference type="SUPFAM" id="SSF46894">
    <property type="entry name" value="C-terminal effector domain of the bipartite response regulators"/>
    <property type="match status" value="1"/>
</dbReference>
<accession>A0A6J4KHM8</accession>
<proteinExistence type="predicted"/>
<evidence type="ECO:0000259" key="4">
    <source>
        <dbReference type="PROSITE" id="PS50043"/>
    </source>
</evidence>
<dbReference type="Gene3D" id="3.30.450.20">
    <property type="entry name" value="PAS domain"/>
    <property type="match status" value="1"/>
</dbReference>
<sequence>MKNALHPSPQPGGAVALGELIRLWQSQPYVNGPGADALPELLQTHRAVTEVLDLGPYLCWVLDVRTGGYCFMSSHAEGWLGASPRRFTEGGLAYTNGLLHPDDARGAWQLMQAIWQFLLDRPAGQRAAYAFSCDYRIRRADGTYLRLLEQNRVLQTDRHGNVTHLLGTGTDITHWKESATLVASVTSAADGTCLVCTSDDQVLKPQARISKREKEVVQLIASGYSSKQIADRLYLSLHTVNTHRRNIIGKTHYRNPGDLIRFAVRNGII</sequence>
<dbReference type="SUPFAM" id="SSF55785">
    <property type="entry name" value="PYP-like sensor domain (PAS domain)"/>
    <property type="match status" value="1"/>
</dbReference>
<dbReference type="GO" id="GO:0006355">
    <property type="term" value="P:regulation of DNA-templated transcription"/>
    <property type="evidence" value="ECO:0007669"/>
    <property type="project" value="InterPro"/>
</dbReference>
<dbReference type="SMART" id="SM00421">
    <property type="entry name" value="HTH_LUXR"/>
    <property type="match status" value="1"/>
</dbReference>
<keyword evidence="2" id="KW-0238">DNA-binding</keyword>
<dbReference type="PROSITE" id="PS50043">
    <property type="entry name" value="HTH_LUXR_2"/>
    <property type="match status" value="1"/>
</dbReference>
<dbReference type="CDD" id="cd06170">
    <property type="entry name" value="LuxR_C_like"/>
    <property type="match status" value="1"/>
</dbReference>
<dbReference type="Pfam" id="PF00196">
    <property type="entry name" value="GerE"/>
    <property type="match status" value="1"/>
</dbReference>
<evidence type="ECO:0008006" key="7">
    <source>
        <dbReference type="Google" id="ProtNLM"/>
    </source>
</evidence>
<dbReference type="InterPro" id="IPR035965">
    <property type="entry name" value="PAS-like_dom_sf"/>
</dbReference>
<evidence type="ECO:0000256" key="2">
    <source>
        <dbReference type="ARBA" id="ARBA00023125"/>
    </source>
</evidence>
<dbReference type="PROSITE" id="PS50113">
    <property type="entry name" value="PAC"/>
    <property type="match status" value="1"/>
</dbReference>
<dbReference type="SMART" id="SM00086">
    <property type="entry name" value="PAC"/>
    <property type="match status" value="1"/>
</dbReference>
<dbReference type="PRINTS" id="PR00038">
    <property type="entry name" value="HTHLUXR"/>
</dbReference>